<dbReference type="Pfam" id="PF14527">
    <property type="entry name" value="LAGLIDADG_WhiA"/>
    <property type="match status" value="1"/>
</dbReference>
<dbReference type="InterPro" id="IPR003802">
    <property type="entry name" value="Sporulation_regulator_WhiA"/>
</dbReference>
<feature type="domain" description="WhiA LAGLIDADG-like" evidence="7">
    <location>
        <begin position="132"/>
        <end position="222"/>
    </location>
</feature>
<dbReference type="RefSeq" id="WP_260978922.1">
    <property type="nucleotide sequence ID" value="NZ_JAODBU010000011.1"/>
</dbReference>
<evidence type="ECO:0000313" key="9">
    <source>
        <dbReference type="Proteomes" id="UP001431199"/>
    </source>
</evidence>
<gene>
    <name evidence="4 8" type="primary">whiA</name>
    <name evidence="8" type="ORF">N5B56_10795</name>
</gene>
<sequence>MSFSSEVKEELSRQMSNAQHCRIAEIAAITSMCGNVIISWDNKYSIKMRTETLAVARKYANLIKKSFRIKPEISIRTSAYSNKARTYTVNIKNHEESLKILQATKLVNNDGDIEEILSVQNNIVIMKNCCKRAFLRGAFMATGSINDPNKSYHFEIACNNELKAKQILDILNIFNIEGKTVARKGNCVVYIKEGEGIVDVLNVMEAHVALMKMENVRILKGMSNYYNRQVNCEAANIKKTVNTACRQIDDIQYIIDKAGIDYLPGKLQDIAMVRLENPDSSLQELGGLLEPPLGKSGVNHRLRKISEIADDLRGNTQGGLDQ</sequence>
<evidence type="ECO:0000256" key="1">
    <source>
        <dbReference type="ARBA" id="ARBA00022618"/>
    </source>
</evidence>
<keyword evidence="3 4" id="KW-0131">Cell cycle</keyword>
<dbReference type="InterPro" id="IPR018478">
    <property type="entry name" value="Sporu_reg_WhiA_N_dom"/>
</dbReference>
<dbReference type="InterPro" id="IPR023054">
    <property type="entry name" value="Sporulation_regulator_WhiA_C"/>
</dbReference>
<dbReference type="PANTHER" id="PTHR37307:SF1">
    <property type="entry name" value="CELL DIVISION PROTEIN WHIA-RELATED"/>
    <property type="match status" value="1"/>
</dbReference>
<reference evidence="8" key="1">
    <citation type="submission" date="2022-09" db="EMBL/GenBank/DDBJ databases">
        <title>Eubacterium sp. LFL-14 isolated from human feces.</title>
        <authorList>
            <person name="Liu F."/>
        </authorList>
    </citation>
    <scope>NUCLEOTIDE SEQUENCE</scope>
    <source>
        <strain evidence="8">LFL-14</strain>
    </source>
</reference>
<keyword evidence="1 4" id="KW-0132">Cell division</keyword>
<keyword evidence="2 4" id="KW-0238">DNA-binding</keyword>
<dbReference type="InterPro" id="IPR027434">
    <property type="entry name" value="Homing_endonucl"/>
</dbReference>
<dbReference type="Pfam" id="PF02650">
    <property type="entry name" value="HTH_WhiA"/>
    <property type="match status" value="1"/>
</dbReference>
<evidence type="ECO:0000256" key="2">
    <source>
        <dbReference type="ARBA" id="ARBA00023125"/>
    </source>
</evidence>
<evidence type="ECO:0000256" key="3">
    <source>
        <dbReference type="ARBA" id="ARBA00023306"/>
    </source>
</evidence>
<feature type="domain" description="Sporulation regulator WhiA C-terminal" evidence="5">
    <location>
        <begin position="227"/>
        <end position="309"/>
    </location>
</feature>
<dbReference type="EMBL" id="JAODBU010000011">
    <property type="protein sequence ID" value="MCT7399567.1"/>
    <property type="molecule type" value="Genomic_DNA"/>
</dbReference>
<organism evidence="8 9">
    <name type="scientific">Eubacterium album</name>
    <dbReference type="NCBI Taxonomy" id="2978477"/>
    <lineage>
        <taxon>Bacteria</taxon>
        <taxon>Bacillati</taxon>
        <taxon>Bacillota</taxon>
        <taxon>Clostridia</taxon>
        <taxon>Eubacteriales</taxon>
        <taxon>Eubacteriaceae</taxon>
        <taxon>Eubacterium</taxon>
    </lineage>
</organism>
<comment type="similarity">
    <text evidence="4">Belongs to the WhiA family.</text>
</comment>
<comment type="caution">
    <text evidence="8">The sequence shown here is derived from an EMBL/GenBank/DDBJ whole genome shotgun (WGS) entry which is preliminary data.</text>
</comment>
<proteinExistence type="inferred from homology"/>
<evidence type="ECO:0000256" key="4">
    <source>
        <dbReference type="HAMAP-Rule" id="MF_01420"/>
    </source>
</evidence>
<accession>A0ABT2M204</accession>
<protein>
    <recommendedName>
        <fullName evidence="4">Probable cell division protein WhiA</fullName>
    </recommendedName>
</protein>
<dbReference type="Proteomes" id="UP001431199">
    <property type="component" value="Unassembled WGS sequence"/>
</dbReference>
<dbReference type="GO" id="GO:0003677">
    <property type="term" value="F:DNA binding"/>
    <property type="evidence" value="ECO:0007669"/>
    <property type="project" value="UniProtKB-KW"/>
</dbReference>
<dbReference type="HAMAP" id="MF_01420">
    <property type="entry name" value="HTH_type_WhiA"/>
    <property type="match status" value="1"/>
</dbReference>
<evidence type="ECO:0000259" key="5">
    <source>
        <dbReference type="Pfam" id="PF02650"/>
    </source>
</evidence>
<dbReference type="NCBIfam" id="TIGR00647">
    <property type="entry name" value="DNA_bind_WhiA"/>
    <property type="match status" value="1"/>
</dbReference>
<evidence type="ECO:0000313" key="8">
    <source>
        <dbReference type="EMBL" id="MCT7399567.1"/>
    </source>
</evidence>
<dbReference type="SUPFAM" id="SSF55608">
    <property type="entry name" value="Homing endonucleases"/>
    <property type="match status" value="1"/>
</dbReference>
<dbReference type="InterPro" id="IPR039518">
    <property type="entry name" value="WhiA_LAGLIDADG_dom"/>
</dbReference>
<name>A0ABT2M204_9FIRM</name>
<dbReference type="Pfam" id="PF10298">
    <property type="entry name" value="WhiA_N"/>
    <property type="match status" value="1"/>
</dbReference>
<evidence type="ECO:0000259" key="6">
    <source>
        <dbReference type="Pfam" id="PF10298"/>
    </source>
</evidence>
<dbReference type="PANTHER" id="PTHR37307">
    <property type="entry name" value="CELL DIVISION PROTEIN WHIA-RELATED"/>
    <property type="match status" value="1"/>
</dbReference>
<evidence type="ECO:0000259" key="7">
    <source>
        <dbReference type="Pfam" id="PF14527"/>
    </source>
</evidence>
<dbReference type="Gene3D" id="3.10.28.10">
    <property type="entry name" value="Homing endonucleases"/>
    <property type="match status" value="1"/>
</dbReference>
<keyword evidence="9" id="KW-1185">Reference proteome</keyword>
<feature type="domain" description="Sporulation transcription regulator WhiA N-terminal" evidence="6">
    <location>
        <begin position="20"/>
        <end position="107"/>
    </location>
</feature>
<comment type="function">
    <text evidence="4">Involved in cell division and chromosome segregation.</text>
</comment>